<dbReference type="Proteomes" id="UP000002640">
    <property type="component" value="Unassembled WGS sequence"/>
</dbReference>
<dbReference type="GeneID" id="20648244"/>
<dbReference type="InParanoid" id="G5AFS4"/>
<gene>
    <name evidence="1" type="ORF">PHYSODRAFT_342277</name>
</gene>
<dbReference type="EMBL" id="JH159166">
    <property type="protein sequence ID" value="EGZ05440.1"/>
    <property type="molecule type" value="Genomic_DNA"/>
</dbReference>
<sequence length="127" mass="13992">MTQAPSWRNMCIEMKESVALLHHVLHALLAADAASNARYKLLTCRCTQCKTAAPYAACPWRGKVLVCLDRMVVSLFEAGMQVTSAKPPRTPNLTAPQKELARQMAQAGMKPARIRTAMLQQLSLQPS</sequence>
<proteinExistence type="predicted"/>
<protein>
    <submittedName>
        <fullName evidence="1">Uncharacterized protein</fullName>
    </submittedName>
</protein>
<reference evidence="1 2" key="1">
    <citation type="journal article" date="2006" name="Science">
        <title>Phytophthora genome sequences uncover evolutionary origins and mechanisms of pathogenesis.</title>
        <authorList>
            <person name="Tyler B.M."/>
            <person name="Tripathy S."/>
            <person name="Zhang X."/>
            <person name="Dehal P."/>
            <person name="Jiang R.H."/>
            <person name="Aerts A."/>
            <person name="Arredondo F.D."/>
            <person name="Baxter L."/>
            <person name="Bensasson D."/>
            <person name="Beynon J.L."/>
            <person name="Chapman J."/>
            <person name="Damasceno C.M."/>
            <person name="Dorrance A.E."/>
            <person name="Dou D."/>
            <person name="Dickerman A.W."/>
            <person name="Dubchak I.L."/>
            <person name="Garbelotto M."/>
            <person name="Gijzen M."/>
            <person name="Gordon S.G."/>
            <person name="Govers F."/>
            <person name="Grunwald N.J."/>
            <person name="Huang W."/>
            <person name="Ivors K.L."/>
            <person name="Jones R.W."/>
            <person name="Kamoun S."/>
            <person name="Krampis K."/>
            <person name="Lamour K.H."/>
            <person name="Lee M.K."/>
            <person name="McDonald W.H."/>
            <person name="Medina M."/>
            <person name="Meijer H.J."/>
            <person name="Nordberg E.K."/>
            <person name="Maclean D.J."/>
            <person name="Ospina-Giraldo M.D."/>
            <person name="Morris P.F."/>
            <person name="Phuntumart V."/>
            <person name="Putnam N.H."/>
            <person name="Rash S."/>
            <person name="Rose J.K."/>
            <person name="Sakihama Y."/>
            <person name="Salamov A.A."/>
            <person name="Savidor A."/>
            <person name="Scheuring C.F."/>
            <person name="Smith B.M."/>
            <person name="Sobral B.W."/>
            <person name="Terry A."/>
            <person name="Torto-Alalibo T.A."/>
            <person name="Win J."/>
            <person name="Xu Z."/>
            <person name="Zhang H."/>
            <person name="Grigoriev I.V."/>
            <person name="Rokhsar D.S."/>
            <person name="Boore J.L."/>
        </authorList>
    </citation>
    <scope>NUCLEOTIDE SEQUENCE [LARGE SCALE GENOMIC DNA]</scope>
    <source>
        <strain evidence="1 2">P6497</strain>
    </source>
</reference>
<organism evidence="1 2">
    <name type="scientific">Phytophthora sojae (strain P6497)</name>
    <name type="common">Soybean stem and root rot agent</name>
    <name type="synonym">Phytophthora megasperma f. sp. glycines</name>
    <dbReference type="NCBI Taxonomy" id="1094619"/>
    <lineage>
        <taxon>Eukaryota</taxon>
        <taxon>Sar</taxon>
        <taxon>Stramenopiles</taxon>
        <taxon>Oomycota</taxon>
        <taxon>Peronosporomycetes</taxon>
        <taxon>Peronosporales</taxon>
        <taxon>Peronosporaceae</taxon>
        <taxon>Phytophthora</taxon>
    </lineage>
</organism>
<dbReference type="KEGG" id="psoj:PHYSODRAFT_342277"/>
<evidence type="ECO:0000313" key="1">
    <source>
        <dbReference type="EMBL" id="EGZ05440.1"/>
    </source>
</evidence>
<dbReference type="AlphaFoldDB" id="G5AFS4"/>
<keyword evidence="2" id="KW-1185">Reference proteome</keyword>
<dbReference type="RefSeq" id="XP_009538971.1">
    <property type="nucleotide sequence ID" value="XM_009540676.1"/>
</dbReference>
<name>G5AFS4_PHYSP</name>
<accession>G5AFS4</accession>
<evidence type="ECO:0000313" key="2">
    <source>
        <dbReference type="Proteomes" id="UP000002640"/>
    </source>
</evidence>